<dbReference type="EMBL" id="WWSH01000001">
    <property type="protein sequence ID" value="MZK08961.1"/>
    <property type="molecule type" value="Genomic_DNA"/>
</dbReference>
<accession>A0A6N9JR88</accession>
<evidence type="ECO:0000313" key="1">
    <source>
        <dbReference type="EMBL" id="MZK08961.1"/>
    </source>
</evidence>
<dbReference type="AlphaFoldDB" id="A0A6N9JR88"/>
<evidence type="ECO:0000313" key="2">
    <source>
        <dbReference type="Proteomes" id="UP000449249"/>
    </source>
</evidence>
<proteinExistence type="predicted"/>
<reference evidence="1 2" key="1">
    <citation type="journal article" date="2019" name="Nat. Med.">
        <title>A library of human gut bacterial isolates paired with longitudinal multiomics data enables mechanistic microbiome research.</title>
        <authorList>
            <person name="Poyet M."/>
            <person name="Groussin M."/>
            <person name="Gibbons S.M."/>
            <person name="Avila-Pacheco J."/>
            <person name="Jiang X."/>
            <person name="Kearney S.M."/>
            <person name="Perrotta A.R."/>
            <person name="Berdy B."/>
            <person name="Zhao S."/>
            <person name="Lieberman T.D."/>
            <person name="Swanson P.K."/>
            <person name="Smith M."/>
            <person name="Roesemann S."/>
            <person name="Alexander J.E."/>
            <person name="Rich S.A."/>
            <person name="Livny J."/>
            <person name="Vlamakis H."/>
            <person name="Clish C."/>
            <person name="Bullock K."/>
            <person name="Deik A."/>
            <person name="Scott J."/>
            <person name="Pierce K.A."/>
            <person name="Xavier R.J."/>
            <person name="Alm E.J."/>
        </authorList>
    </citation>
    <scope>NUCLEOTIDE SEQUENCE [LARGE SCALE GENOMIC DNA]</scope>
    <source>
        <strain evidence="1 2">BIOML-A1</strain>
    </source>
</reference>
<protein>
    <submittedName>
        <fullName evidence="1">Uncharacterized protein</fullName>
    </submittedName>
</protein>
<sequence length="166" mass="19731">MANMEQEKEKNEETFVKKVVQTALEAERQIRRQQVLHNTRMLMEEYIEMKRHIESAVSEEEELKEEQYDVFRGEGAHLGSVRRSKMKTAMMIANIDRAMEELRAEYETKEMIYKYDAFKMHYIDGVSYEEIADIQNCGKNTPSRWSKELIRKMSVKLFGIDGVEKY</sequence>
<organism evidence="1 2">
    <name type="scientific">Dorea longicatena</name>
    <dbReference type="NCBI Taxonomy" id="88431"/>
    <lineage>
        <taxon>Bacteria</taxon>
        <taxon>Bacillati</taxon>
        <taxon>Bacillota</taxon>
        <taxon>Clostridia</taxon>
        <taxon>Lachnospirales</taxon>
        <taxon>Lachnospiraceae</taxon>
        <taxon>Dorea</taxon>
    </lineage>
</organism>
<dbReference type="Proteomes" id="UP000449249">
    <property type="component" value="Unassembled WGS sequence"/>
</dbReference>
<comment type="caution">
    <text evidence="1">The sequence shown here is derived from an EMBL/GenBank/DDBJ whole genome shotgun (WGS) entry which is preliminary data.</text>
</comment>
<dbReference type="RefSeq" id="WP_055218475.1">
    <property type="nucleotide sequence ID" value="NZ_CP100126.1"/>
</dbReference>
<gene>
    <name evidence="1" type="ORF">GT576_01045</name>
</gene>
<name>A0A6N9JR88_9FIRM</name>